<evidence type="ECO:0000256" key="1">
    <source>
        <dbReference type="ARBA" id="ARBA00008306"/>
    </source>
</evidence>
<feature type="compositionally biased region" description="Acidic residues" evidence="2">
    <location>
        <begin position="56"/>
        <end position="71"/>
    </location>
</feature>
<accession>A0AAV2YWR1</accession>
<protein>
    <recommendedName>
        <fullName evidence="4">DUF155 domain-containing protein</fullName>
    </recommendedName>
</protein>
<dbReference type="GO" id="GO:0005739">
    <property type="term" value="C:mitochondrion"/>
    <property type="evidence" value="ECO:0007669"/>
    <property type="project" value="UniProtKB-ARBA"/>
</dbReference>
<organism evidence="5 6">
    <name type="scientific">Lagenidium giganteum</name>
    <dbReference type="NCBI Taxonomy" id="4803"/>
    <lineage>
        <taxon>Eukaryota</taxon>
        <taxon>Sar</taxon>
        <taxon>Stramenopiles</taxon>
        <taxon>Oomycota</taxon>
        <taxon>Peronosporomycetes</taxon>
        <taxon>Pythiales</taxon>
        <taxon>Pythiaceae</taxon>
    </lineage>
</organism>
<comment type="caution">
    <text evidence="5">The sequence shown here is derived from an EMBL/GenBank/DDBJ whole genome shotgun (WGS) entry which is preliminary data.</text>
</comment>
<dbReference type="EMBL" id="DAKRPA010000127">
    <property type="protein sequence ID" value="DAZ97699.1"/>
    <property type="molecule type" value="Genomic_DNA"/>
</dbReference>
<feature type="compositionally biased region" description="Low complexity" evidence="2">
    <location>
        <begin position="13"/>
        <end position="26"/>
    </location>
</feature>
<reference evidence="5" key="2">
    <citation type="journal article" date="2023" name="Microbiol Resour">
        <title>Decontamination and Annotation of the Draft Genome Sequence of the Oomycete Lagenidium giganteum ARSEF 373.</title>
        <authorList>
            <person name="Morgan W.R."/>
            <person name="Tartar A."/>
        </authorList>
    </citation>
    <scope>NUCLEOTIDE SEQUENCE</scope>
    <source>
        <strain evidence="5">ARSEF 373</strain>
    </source>
</reference>
<feature type="region of interest" description="Disordered" evidence="2">
    <location>
        <begin position="1"/>
        <end position="110"/>
    </location>
</feature>
<dbReference type="PANTHER" id="PTHR16255:SF1">
    <property type="entry name" value="REQUIRED FOR MEIOTIC NUCLEAR DIVISION PROTEIN 1 HOMOLOG"/>
    <property type="match status" value="1"/>
</dbReference>
<proteinExistence type="inferred from homology"/>
<comment type="similarity">
    <text evidence="1">Belongs to the RMD1/sif2 family.</text>
</comment>
<keyword evidence="3" id="KW-0472">Membrane</keyword>
<dbReference type="Pfam" id="PF02582">
    <property type="entry name" value="DUF155"/>
    <property type="match status" value="1"/>
</dbReference>
<sequence>MKTPTRAAANETSPLLPKLHPSSSASRNYTAPDARLEAAKAKDLRRRRKYKQAAPAEDDSFDDDDDNNNDEDGYRATDSDYGESDVLVHRRPADRRTNRERPLSYSSDSSMHFQGLGNLKRKPRWSGFREKIAQISGANAKPFTTADVKPRAVSRRGRFRSSDYEDGVGMTRQMRQRSSSIPMARIAAYCTCEQIGLIKLLKWLESSSKEQPSSPGTAKFHLLGWKSKMYMGVVHAYFDPNEQPNAKSMPPQQAKHAFYFATGCCVFWGLTREEESRHILLLETFSSGPVARIEAEDMEFGYGDKSYIANDAIYLSSTEVAEKLAVSFALAQSAKLDIFEERVDDRIRNTKHIPFNLSTTGSIQYSQKDISKLIGMLFMELADVNLHSDILDEPEFFWEDDKYEPLYKRMLKYLDVANRVKILNKRLDILRELVDVLNQELTRKHGTKLEWIIIWLLVAEIFIAVVWNMLIKDILGFFHHGR</sequence>
<dbReference type="Proteomes" id="UP001146120">
    <property type="component" value="Unassembled WGS sequence"/>
</dbReference>
<name>A0AAV2YWR1_9STRA</name>
<dbReference type="InterPro" id="IPR003734">
    <property type="entry name" value="DUF155"/>
</dbReference>
<dbReference type="PANTHER" id="PTHR16255">
    <property type="entry name" value="REQUIRED FOR MEIOTIC NUCLEAR DIVISION PROTEIN 1 HOMOLOG"/>
    <property type="match status" value="1"/>
</dbReference>
<keyword evidence="3" id="KW-1133">Transmembrane helix</keyword>
<dbReference type="AlphaFoldDB" id="A0AAV2YWR1"/>
<evidence type="ECO:0000313" key="6">
    <source>
        <dbReference type="Proteomes" id="UP001146120"/>
    </source>
</evidence>
<feature type="transmembrane region" description="Helical" evidence="3">
    <location>
        <begin position="451"/>
        <end position="470"/>
    </location>
</feature>
<evidence type="ECO:0000256" key="3">
    <source>
        <dbReference type="SAM" id="Phobius"/>
    </source>
</evidence>
<keyword evidence="6" id="KW-1185">Reference proteome</keyword>
<evidence type="ECO:0000259" key="4">
    <source>
        <dbReference type="Pfam" id="PF02582"/>
    </source>
</evidence>
<evidence type="ECO:0000256" key="2">
    <source>
        <dbReference type="SAM" id="MobiDB-lite"/>
    </source>
</evidence>
<dbReference type="InterPro" id="IPR051624">
    <property type="entry name" value="RMD1/Sad1-interacting"/>
</dbReference>
<reference evidence="5" key="1">
    <citation type="submission" date="2022-11" db="EMBL/GenBank/DDBJ databases">
        <authorList>
            <person name="Morgan W.R."/>
            <person name="Tartar A."/>
        </authorList>
    </citation>
    <scope>NUCLEOTIDE SEQUENCE</scope>
    <source>
        <strain evidence="5">ARSEF 373</strain>
    </source>
</reference>
<keyword evidence="3" id="KW-0812">Transmembrane</keyword>
<evidence type="ECO:0000313" key="5">
    <source>
        <dbReference type="EMBL" id="DAZ97699.1"/>
    </source>
</evidence>
<feature type="domain" description="DUF155" evidence="4">
    <location>
        <begin position="258"/>
        <end position="424"/>
    </location>
</feature>
<gene>
    <name evidence="5" type="ORF">N0F65_009598</name>
</gene>